<comment type="caution">
    <text evidence="1">The sequence shown here is derived from an EMBL/GenBank/DDBJ whole genome shotgun (WGS) entry which is preliminary data.</text>
</comment>
<proteinExistence type="predicted"/>
<dbReference type="EMBL" id="VSSQ01105372">
    <property type="protein sequence ID" value="MPN45445.1"/>
    <property type="molecule type" value="Genomic_DNA"/>
</dbReference>
<name>A0A645I2E4_9ZZZZ</name>
<reference evidence="1" key="1">
    <citation type="submission" date="2019-08" db="EMBL/GenBank/DDBJ databases">
        <authorList>
            <person name="Kucharzyk K."/>
            <person name="Murdoch R.W."/>
            <person name="Higgins S."/>
            <person name="Loffler F."/>
        </authorList>
    </citation>
    <scope>NUCLEOTIDE SEQUENCE</scope>
</reference>
<accession>A0A645I2E4</accession>
<gene>
    <name evidence="1" type="ORF">SDC9_193012</name>
</gene>
<dbReference type="AlphaFoldDB" id="A0A645I2E4"/>
<evidence type="ECO:0000313" key="1">
    <source>
        <dbReference type="EMBL" id="MPN45445.1"/>
    </source>
</evidence>
<protein>
    <submittedName>
        <fullName evidence="1">Uncharacterized protein</fullName>
    </submittedName>
</protein>
<sequence>MDILAVKRSDETAAEFFDDGHFDLIALGFIVLDGVNPLLALVFGQIFDPDHQIVKSDARTVHIAAQLFEEIKKLRFARQQQVQQVKTHIFLQAE</sequence>
<organism evidence="1">
    <name type="scientific">bioreactor metagenome</name>
    <dbReference type="NCBI Taxonomy" id="1076179"/>
    <lineage>
        <taxon>unclassified sequences</taxon>
        <taxon>metagenomes</taxon>
        <taxon>ecological metagenomes</taxon>
    </lineage>
</organism>